<evidence type="ECO:0000256" key="2">
    <source>
        <dbReference type="ARBA" id="ARBA00022692"/>
    </source>
</evidence>
<feature type="domain" description="Amino acid permease/ SLC12A" evidence="6">
    <location>
        <begin position="23"/>
        <end position="314"/>
    </location>
</feature>
<feature type="transmembrane region" description="Helical" evidence="5">
    <location>
        <begin position="379"/>
        <end position="398"/>
    </location>
</feature>
<dbReference type="Pfam" id="PF00324">
    <property type="entry name" value="AA_permease"/>
    <property type="match status" value="1"/>
</dbReference>
<dbReference type="GO" id="GO:0016020">
    <property type="term" value="C:membrane"/>
    <property type="evidence" value="ECO:0007669"/>
    <property type="project" value="UniProtKB-SubCell"/>
</dbReference>
<keyword evidence="2 5" id="KW-0812">Transmembrane</keyword>
<name>A0A650CPX3_9CREN</name>
<evidence type="ECO:0000313" key="7">
    <source>
        <dbReference type="EMBL" id="QGR19889.1"/>
    </source>
</evidence>
<feature type="transmembrane region" description="Helical" evidence="5">
    <location>
        <begin position="274"/>
        <end position="302"/>
    </location>
</feature>
<feature type="transmembrane region" description="Helical" evidence="5">
    <location>
        <begin position="20"/>
        <end position="40"/>
    </location>
</feature>
<feature type="transmembrane region" description="Helical" evidence="5">
    <location>
        <begin position="98"/>
        <end position="120"/>
    </location>
</feature>
<evidence type="ECO:0000256" key="1">
    <source>
        <dbReference type="ARBA" id="ARBA00004141"/>
    </source>
</evidence>
<evidence type="ECO:0000256" key="3">
    <source>
        <dbReference type="ARBA" id="ARBA00022989"/>
    </source>
</evidence>
<gene>
    <name evidence="7" type="ORF">D1868_07790</name>
</gene>
<feature type="transmembrane region" description="Helical" evidence="5">
    <location>
        <begin position="404"/>
        <end position="423"/>
    </location>
</feature>
<dbReference type="PIRSF" id="PIRSF006060">
    <property type="entry name" value="AA_transporter"/>
    <property type="match status" value="1"/>
</dbReference>
<dbReference type="EMBL" id="CP045483">
    <property type="protein sequence ID" value="QGR19889.1"/>
    <property type="molecule type" value="Genomic_DNA"/>
</dbReference>
<reference evidence="7 8" key="1">
    <citation type="submission" date="2019-10" db="EMBL/GenBank/DDBJ databases">
        <title>Genome Sequences from Six Type Strain Members of the Archaeal Family Sulfolobaceae: Acidianus ambivalens, Acidianus infernus, Metallosphaera prunae, Stygiolobus azoricus, Sulfolobus metallicus, and Sulfurisphaera ohwakuensis.</title>
        <authorList>
            <person name="Counts J.A."/>
            <person name="Kelly R.M."/>
        </authorList>
    </citation>
    <scope>NUCLEOTIDE SEQUENCE [LARGE SCALE GENOMIC DNA]</scope>
    <source>
        <strain evidence="7 8">FC6</strain>
    </source>
</reference>
<accession>A0A650CPX3</accession>
<feature type="transmembrane region" description="Helical" evidence="5">
    <location>
        <begin position="340"/>
        <end position="367"/>
    </location>
</feature>
<evidence type="ECO:0000256" key="4">
    <source>
        <dbReference type="ARBA" id="ARBA00023136"/>
    </source>
</evidence>
<feature type="transmembrane region" description="Helical" evidence="5">
    <location>
        <begin position="126"/>
        <end position="144"/>
    </location>
</feature>
<keyword evidence="8" id="KW-1185">Reference proteome</keyword>
<evidence type="ECO:0000313" key="8">
    <source>
        <dbReference type="Proteomes" id="UP000423396"/>
    </source>
</evidence>
<keyword evidence="4 5" id="KW-0472">Membrane</keyword>
<evidence type="ECO:0000259" key="6">
    <source>
        <dbReference type="Pfam" id="PF00324"/>
    </source>
</evidence>
<feature type="transmembrane region" description="Helical" evidence="5">
    <location>
        <begin position="46"/>
        <end position="66"/>
    </location>
</feature>
<proteinExistence type="predicted"/>
<keyword evidence="3 5" id="KW-1133">Transmembrane helix</keyword>
<dbReference type="RefSeq" id="WP_156007123.1">
    <property type="nucleotide sequence ID" value="NZ_CP045483.1"/>
</dbReference>
<dbReference type="InterPro" id="IPR004841">
    <property type="entry name" value="AA-permease/SLC12A_dom"/>
</dbReference>
<feature type="transmembrane region" description="Helical" evidence="5">
    <location>
        <begin position="192"/>
        <end position="214"/>
    </location>
</feature>
<dbReference type="GeneID" id="42798963"/>
<feature type="transmembrane region" description="Helical" evidence="5">
    <location>
        <begin position="314"/>
        <end position="334"/>
    </location>
</feature>
<dbReference type="OrthoDB" id="34736at2157"/>
<organism evidence="7 8">
    <name type="scientific">Stygiolobus azoricus</name>
    <dbReference type="NCBI Taxonomy" id="41675"/>
    <lineage>
        <taxon>Archaea</taxon>
        <taxon>Thermoproteota</taxon>
        <taxon>Thermoprotei</taxon>
        <taxon>Sulfolobales</taxon>
        <taxon>Sulfolobaceae</taxon>
        <taxon>Stygiolobus</taxon>
    </lineage>
</organism>
<dbReference type="KEGG" id="sazo:D1868_07790"/>
<dbReference type="GO" id="GO:0055085">
    <property type="term" value="P:transmembrane transport"/>
    <property type="evidence" value="ECO:0007669"/>
    <property type="project" value="InterPro"/>
</dbReference>
<dbReference type="Gene3D" id="1.20.1740.10">
    <property type="entry name" value="Amino acid/polyamine transporter I"/>
    <property type="match status" value="1"/>
</dbReference>
<evidence type="ECO:0000256" key="5">
    <source>
        <dbReference type="SAM" id="Phobius"/>
    </source>
</evidence>
<protein>
    <submittedName>
        <fullName evidence="7">APC family permease</fullName>
    </submittedName>
</protein>
<feature type="transmembrane region" description="Helical" evidence="5">
    <location>
        <begin position="226"/>
        <end position="254"/>
    </location>
</feature>
<dbReference type="Proteomes" id="UP000423396">
    <property type="component" value="Chromosome"/>
</dbReference>
<dbReference type="AlphaFoldDB" id="A0A650CPX3"/>
<comment type="subcellular location">
    <subcellularLocation>
        <location evidence="1">Membrane</location>
        <topology evidence="1">Multi-pass membrane protein</topology>
    </subcellularLocation>
</comment>
<sequence length="425" mass="46103">MVNLSKKLEPREESIRSSLVYAQSLSSIAPLGSVSAYLTYALQSSLASTFLAGIMGALIYFLWVLIGYNYSKVIATTGGTYDFARSGGGELLGRIAGWLYWLSYGVYLSSASTYLAGIVIPSEFNVSPAIFEIAIPLLLTLLLLTGIRPPLIYALITSSIEVALIFILGIKVLLLTGVSALPLSLTVPPADFFSGALAVGFTLAGGGASFFLGYEAKGKGKTVGKSYIIAYWVAAIAVLFASYFEIAAVGYSNVGVSNLLQVTQYPGFYIAQKFVGSTFALIFFIFTINSLIGSVTAAYVALSRLTYTLVKRDMVVSIAILAFMFTLINTYTAVSQSYVLVYNITTEVSLITLYSSHVIISSVYPFFKWKVFNKVTVTDLLLSIFSTLLMGYGIFSNLIQSTSLYGLISLIIGVIIGFIHWWYKR</sequence>